<feature type="transmembrane region" description="Helical" evidence="1">
    <location>
        <begin position="12"/>
        <end position="31"/>
    </location>
</feature>
<protein>
    <submittedName>
        <fullName evidence="2">Uncharacterized protein</fullName>
    </submittedName>
</protein>
<dbReference type="RefSeq" id="WP_123170456.1">
    <property type="nucleotide sequence ID" value="NZ_QKOD01000021.1"/>
</dbReference>
<feature type="transmembrane region" description="Helical" evidence="1">
    <location>
        <begin position="37"/>
        <end position="58"/>
    </location>
</feature>
<keyword evidence="1" id="KW-1133">Transmembrane helix</keyword>
<evidence type="ECO:0000313" key="2">
    <source>
        <dbReference type="EMBL" id="RNJ41343.1"/>
    </source>
</evidence>
<dbReference type="AlphaFoldDB" id="A0A3M9X0A2"/>
<accession>A0A3M9X0A2</accession>
<sequence length="59" mass="6541">MNDHRLPGRYKALIAANLAIAATGILLRPIYPKSIYIAMFVMVVAIALLSAWMVWLALN</sequence>
<dbReference type="Proteomes" id="UP000275436">
    <property type="component" value="Unassembled WGS sequence"/>
</dbReference>
<evidence type="ECO:0000313" key="3">
    <source>
        <dbReference type="Proteomes" id="UP000275436"/>
    </source>
</evidence>
<evidence type="ECO:0000256" key="1">
    <source>
        <dbReference type="SAM" id="Phobius"/>
    </source>
</evidence>
<reference evidence="2 3" key="1">
    <citation type="journal article" date="2018" name="Mol. Plant Microbe Interact.">
        <title>Taxonomically Different Co-Microsymbionts of a Relict Legume, Oxytropis popoviana, Have Complementary Sets of Symbiotic Genes and Together Increase the Efficiency of Plant Nodulation.</title>
        <authorList>
            <person name="Safronova V."/>
            <person name="Belimov A."/>
            <person name="Sazanova A."/>
            <person name="Chirak E."/>
            <person name="Verkhozina A."/>
            <person name="Kuznetsova I."/>
            <person name="Andronov E."/>
            <person name="Puhalsky J."/>
            <person name="Tikhonovich I."/>
        </authorList>
    </citation>
    <scope>NUCLEOTIDE SEQUENCE [LARGE SCALE GENOMIC DNA]</scope>
    <source>
        <strain evidence="2 3">Opo-235</strain>
    </source>
</reference>
<comment type="caution">
    <text evidence="2">The sequence shown here is derived from an EMBL/GenBank/DDBJ whole genome shotgun (WGS) entry which is preliminary data.</text>
</comment>
<organism evidence="2 3">
    <name type="scientific">Mesorhizobium japonicum</name>
    <dbReference type="NCBI Taxonomy" id="2066070"/>
    <lineage>
        <taxon>Bacteria</taxon>
        <taxon>Pseudomonadati</taxon>
        <taxon>Pseudomonadota</taxon>
        <taxon>Alphaproteobacteria</taxon>
        <taxon>Hyphomicrobiales</taxon>
        <taxon>Phyllobacteriaceae</taxon>
        <taxon>Mesorhizobium</taxon>
    </lineage>
</organism>
<keyword evidence="1" id="KW-0812">Transmembrane</keyword>
<proteinExistence type="predicted"/>
<name>A0A3M9X0A2_9HYPH</name>
<keyword evidence="1" id="KW-0472">Membrane</keyword>
<gene>
    <name evidence="2" type="ORF">DNR46_34715</name>
</gene>
<dbReference type="EMBL" id="QKOD01000021">
    <property type="protein sequence ID" value="RNJ41343.1"/>
    <property type="molecule type" value="Genomic_DNA"/>
</dbReference>